<sequence length="215" mass="22841">MIGYMITSAVCVLILSVLRQWFVTDIVKMVVSVFLLTSASAELAAACNPVCRNGGTCVKPGVCACPGGFYGSQCQIAVCSPPCKNGGQCMRNNVCSCPDGYTGKRCQRSEYNLSLRPQSTTLTFTSSTLTVRAMINSLKRCTLVVTHEEATRSQVDFQPYTGVIENADACNANIGSSQLGAQLGRAWILEGGGGGIELRRSSHRDCIAALTLGSH</sequence>
<dbReference type="EMBL" id="JAOPHQ010005236">
    <property type="protein sequence ID" value="KAK0136096.1"/>
    <property type="molecule type" value="Genomic_DNA"/>
</dbReference>
<dbReference type="InterPro" id="IPR013111">
    <property type="entry name" value="EGF_extracell"/>
</dbReference>
<feature type="disulfide bond" evidence="4">
    <location>
        <begin position="79"/>
        <end position="89"/>
    </location>
</feature>
<dbReference type="PANTHER" id="PTHR14949:SF53">
    <property type="entry name" value="VON WILLEBRAND FACTOR D AND EGF DOMAIN-CONTAINING PROTEIN"/>
    <property type="match status" value="1"/>
</dbReference>
<dbReference type="InterPro" id="IPR009030">
    <property type="entry name" value="Growth_fac_rcpt_cys_sf"/>
</dbReference>
<comment type="caution">
    <text evidence="6">The sequence shown here is derived from an EMBL/GenBank/DDBJ whole genome shotgun (WGS) entry which is preliminary data.</text>
</comment>
<keyword evidence="7" id="KW-1185">Reference proteome</keyword>
<dbReference type="InterPro" id="IPR000742">
    <property type="entry name" value="EGF"/>
</dbReference>
<keyword evidence="2" id="KW-0732">Signal</keyword>
<dbReference type="CDD" id="cd00054">
    <property type="entry name" value="EGF_CA"/>
    <property type="match status" value="1"/>
</dbReference>
<dbReference type="Proteomes" id="UP001174136">
    <property type="component" value="Unassembled WGS sequence"/>
</dbReference>
<name>A0AA47NRW0_MERPO</name>
<dbReference type="FunFam" id="2.10.25.10:FF:000590">
    <property type="entry name" value="von Willebrand factor D and EGF domains"/>
    <property type="match status" value="1"/>
</dbReference>
<keyword evidence="3 4" id="KW-1015">Disulfide bond</keyword>
<gene>
    <name evidence="6" type="primary">VWDE_5</name>
    <name evidence="6" type="ORF">N1851_028010</name>
</gene>
<feature type="domain" description="EGF-like" evidence="5">
    <location>
        <begin position="75"/>
        <end position="107"/>
    </location>
</feature>
<dbReference type="PROSITE" id="PS50026">
    <property type="entry name" value="EGF_3"/>
    <property type="match status" value="1"/>
</dbReference>
<dbReference type="GO" id="GO:0005576">
    <property type="term" value="C:extracellular region"/>
    <property type="evidence" value="ECO:0007669"/>
    <property type="project" value="TreeGrafter"/>
</dbReference>
<evidence type="ECO:0000313" key="6">
    <source>
        <dbReference type="EMBL" id="KAK0136096.1"/>
    </source>
</evidence>
<keyword evidence="1 4" id="KW-0245">EGF-like domain</keyword>
<evidence type="ECO:0000256" key="2">
    <source>
        <dbReference type="ARBA" id="ARBA00022729"/>
    </source>
</evidence>
<dbReference type="PROSITE" id="PS00022">
    <property type="entry name" value="EGF_1"/>
    <property type="match status" value="1"/>
</dbReference>
<dbReference type="SUPFAM" id="SSF57184">
    <property type="entry name" value="Growth factor receptor domain"/>
    <property type="match status" value="1"/>
</dbReference>
<accession>A0AA47NRW0</accession>
<proteinExistence type="predicted"/>
<dbReference type="Pfam" id="PF07974">
    <property type="entry name" value="EGF_2"/>
    <property type="match status" value="1"/>
</dbReference>
<dbReference type="GO" id="GO:0005102">
    <property type="term" value="F:signaling receptor binding"/>
    <property type="evidence" value="ECO:0007669"/>
    <property type="project" value="TreeGrafter"/>
</dbReference>
<dbReference type="Gene3D" id="2.10.25.10">
    <property type="entry name" value="Laminin"/>
    <property type="match status" value="2"/>
</dbReference>
<feature type="disulfide bond" evidence="4">
    <location>
        <begin position="97"/>
        <end position="106"/>
    </location>
</feature>
<dbReference type="PANTHER" id="PTHR14949">
    <property type="entry name" value="EGF-LIKE-DOMAIN, MULTIPLE 7, 8"/>
    <property type="match status" value="1"/>
</dbReference>
<organism evidence="6 7">
    <name type="scientific">Merluccius polli</name>
    <name type="common">Benguela hake</name>
    <name type="synonym">Merluccius cadenati</name>
    <dbReference type="NCBI Taxonomy" id="89951"/>
    <lineage>
        <taxon>Eukaryota</taxon>
        <taxon>Metazoa</taxon>
        <taxon>Chordata</taxon>
        <taxon>Craniata</taxon>
        <taxon>Vertebrata</taxon>
        <taxon>Euteleostomi</taxon>
        <taxon>Actinopterygii</taxon>
        <taxon>Neopterygii</taxon>
        <taxon>Teleostei</taxon>
        <taxon>Neoteleostei</taxon>
        <taxon>Acanthomorphata</taxon>
        <taxon>Zeiogadaria</taxon>
        <taxon>Gadariae</taxon>
        <taxon>Gadiformes</taxon>
        <taxon>Gadoidei</taxon>
        <taxon>Merlucciidae</taxon>
        <taxon>Merluccius</taxon>
    </lineage>
</organism>
<evidence type="ECO:0000256" key="4">
    <source>
        <dbReference type="PROSITE-ProRule" id="PRU00076"/>
    </source>
</evidence>
<dbReference type="AlphaFoldDB" id="A0AA47NRW0"/>
<dbReference type="GO" id="GO:0009986">
    <property type="term" value="C:cell surface"/>
    <property type="evidence" value="ECO:0007669"/>
    <property type="project" value="TreeGrafter"/>
</dbReference>
<evidence type="ECO:0000259" key="5">
    <source>
        <dbReference type="PROSITE" id="PS50026"/>
    </source>
</evidence>
<reference evidence="6" key="1">
    <citation type="journal article" date="2023" name="Front. Mar. Sci.">
        <title>A new Merluccius polli reference genome to investigate the effects of global change in West African waters.</title>
        <authorList>
            <person name="Mateo J.L."/>
            <person name="Blanco-Fernandez C."/>
            <person name="Garcia-Vazquez E."/>
            <person name="Machado-Schiaffino G."/>
        </authorList>
    </citation>
    <scope>NUCLEOTIDE SEQUENCE</scope>
    <source>
        <strain evidence="6">C29</strain>
        <tissue evidence="6">Fin</tissue>
    </source>
</reference>
<protein>
    <submittedName>
        <fullName evidence="6">von Willebrand factor D and EGF domain-containing protein</fullName>
    </submittedName>
</protein>
<comment type="caution">
    <text evidence="4">Lacks conserved residue(s) required for the propagation of feature annotation.</text>
</comment>
<evidence type="ECO:0000256" key="3">
    <source>
        <dbReference type="ARBA" id="ARBA00023157"/>
    </source>
</evidence>
<dbReference type="InterPro" id="IPR050969">
    <property type="entry name" value="Dev_Signal_Modulators"/>
</dbReference>
<evidence type="ECO:0000313" key="7">
    <source>
        <dbReference type="Proteomes" id="UP001174136"/>
    </source>
</evidence>
<dbReference type="PROSITE" id="PS01186">
    <property type="entry name" value="EGF_2"/>
    <property type="match status" value="1"/>
</dbReference>
<evidence type="ECO:0000256" key="1">
    <source>
        <dbReference type="ARBA" id="ARBA00022536"/>
    </source>
</evidence>
<dbReference type="SMART" id="SM00181">
    <property type="entry name" value="EGF"/>
    <property type="match status" value="2"/>
</dbReference>